<dbReference type="PANTHER" id="PTHR10696:SF56">
    <property type="entry name" value="TAUD_TFDA-LIKE DOMAIN-CONTAINING PROTEIN"/>
    <property type="match status" value="1"/>
</dbReference>
<dbReference type="Pfam" id="PF02668">
    <property type="entry name" value="TauD"/>
    <property type="match status" value="1"/>
</dbReference>
<gene>
    <name evidence="5" type="ORF">JYK14_16890</name>
</gene>
<comment type="caution">
    <text evidence="5">The sequence shown here is derived from an EMBL/GenBank/DDBJ whole genome shotgun (WGS) entry which is preliminary data.</text>
</comment>
<reference evidence="5 6" key="1">
    <citation type="submission" date="2021-12" db="EMBL/GenBank/DDBJ databases">
        <title>Siccirubricoccus leaddurans sp. nov., a high concentration Zn2+ tolerance bacterium.</title>
        <authorList>
            <person name="Cao Y."/>
        </authorList>
    </citation>
    <scope>NUCLEOTIDE SEQUENCE [LARGE SCALE GENOMIC DNA]</scope>
    <source>
        <strain evidence="5 6">KC 17139</strain>
    </source>
</reference>
<dbReference type="GO" id="GO:0051213">
    <property type="term" value="F:dioxygenase activity"/>
    <property type="evidence" value="ECO:0007669"/>
    <property type="project" value="UniProtKB-KW"/>
</dbReference>
<comment type="cofactor">
    <cofactor evidence="1">
        <name>Fe(2+)</name>
        <dbReference type="ChEBI" id="CHEBI:29033"/>
    </cofactor>
</comment>
<organism evidence="5 6">
    <name type="scientific">Siccirubricoccus soli</name>
    <dbReference type="NCBI Taxonomy" id="2899147"/>
    <lineage>
        <taxon>Bacteria</taxon>
        <taxon>Pseudomonadati</taxon>
        <taxon>Pseudomonadota</taxon>
        <taxon>Alphaproteobacteria</taxon>
        <taxon>Acetobacterales</taxon>
        <taxon>Roseomonadaceae</taxon>
        <taxon>Siccirubricoccus</taxon>
    </lineage>
</organism>
<dbReference type="InterPro" id="IPR050411">
    <property type="entry name" value="AlphaKG_dependent_hydroxylases"/>
</dbReference>
<evidence type="ECO:0000259" key="4">
    <source>
        <dbReference type="Pfam" id="PF02668"/>
    </source>
</evidence>
<sequence>MSRSPLTGPWVWTGVEMAERQDWVWQWATDEVAELLAAGQSILRSGRPLEKISAPDVPLPKTAAKLALILRDLEAGPGLVNLRGLPADVPPVLLRAVLWAIGRHLGTPVSQSKHGELLGEVTDTGDRLGDPGARGYRTGGKLRFHTDRCDVVGLLCVRQSLSGGDSLIVSTPAIHNAMLERRPDLLELLFQPWYHSRQQEERPGEDPWYVNPVFALHQGRFTSQYSRSFIESAQRFPQVPRLTAAQEEALDLLAALAQELALHTRMEPGDIQFLNNHVTYHARTALLDHADQARKRLLYRLWLAVPNSRALPEDFAELWGPTAPGAVRGGVVAAAGYRSPLDLTLAGETA</sequence>
<evidence type="ECO:0000313" key="6">
    <source>
        <dbReference type="Proteomes" id="UP001523392"/>
    </source>
</evidence>
<evidence type="ECO:0000256" key="1">
    <source>
        <dbReference type="ARBA" id="ARBA00001954"/>
    </source>
</evidence>
<evidence type="ECO:0000256" key="2">
    <source>
        <dbReference type="ARBA" id="ARBA00023002"/>
    </source>
</evidence>
<feature type="domain" description="TauD/TfdA-like" evidence="4">
    <location>
        <begin position="47"/>
        <end position="302"/>
    </location>
</feature>
<name>A0ABT1D7E1_9PROT</name>
<dbReference type="SUPFAM" id="SSF51197">
    <property type="entry name" value="Clavaminate synthase-like"/>
    <property type="match status" value="1"/>
</dbReference>
<proteinExistence type="predicted"/>
<dbReference type="Gene3D" id="3.60.130.10">
    <property type="entry name" value="Clavaminate synthase-like"/>
    <property type="match status" value="1"/>
</dbReference>
<dbReference type="InterPro" id="IPR003819">
    <property type="entry name" value="TauD/TfdA-like"/>
</dbReference>
<evidence type="ECO:0000313" key="5">
    <source>
        <dbReference type="EMBL" id="MCO6417826.1"/>
    </source>
</evidence>
<dbReference type="EMBL" id="JAFIRR010000105">
    <property type="protein sequence ID" value="MCO6417826.1"/>
    <property type="molecule type" value="Genomic_DNA"/>
</dbReference>
<keyword evidence="3" id="KW-0045">Antibiotic biosynthesis</keyword>
<dbReference type="PANTHER" id="PTHR10696">
    <property type="entry name" value="GAMMA-BUTYROBETAINE HYDROXYLASE-RELATED"/>
    <property type="match status" value="1"/>
</dbReference>
<dbReference type="Proteomes" id="UP001523392">
    <property type="component" value="Unassembled WGS sequence"/>
</dbReference>
<keyword evidence="6" id="KW-1185">Reference proteome</keyword>
<accession>A0ABT1D7E1</accession>
<keyword evidence="5" id="KW-0223">Dioxygenase</keyword>
<evidence type="ECO:0000256" key="3">
    <source>
        <dbReference type="ARBA" id="ARBA00023194"/>
    </source>
</evidence>
<dbReference type="InterPro" id="IPR042098">
    <property type="entry name" value="TauD-like_sf"/>
</dbReference>
<dbReference type="RefSeq" id="WP_252954460.1">
    <property type="nucleotide sequence ID" value="NZ_JAFIRR010000105.1"/>
</dbReference>
<keyword evidence="2" id="KW-0560">Oxidoreductase</keyword>
<protein>
    <submittedName>
        <fullName evidence="5">TauD/TfdA family dioxygenase</fullName>
    </submittedName>
</protein>